<dbReference type="NCBIfam" id="NF041859">
    <property type="entry name" value="silencer_MvaTU"/>
    <property type="match status" value="1"/>
</dbReference>
<sequence length="119" mass="13474">MSRLAEFRLLEQQLAAQLAELEALKNDSALKQEMEFETKLRSLLNEYGYSLRHVIQILDPQSVDSGSIAQKPARKARVVKTYKNPHSGEIVQAKGGNQRMLKAWKAEYGAEVVESWLTT</sequence>
<accession>A0A7K4EBF4</accession>
<name>A0A7K4EBF4_9PSED</name>
<dbReference type="EMBL" id="AMWJ02000001">
    <property type="protein sequence ID" value="NNJ14730.1"/>
    <property type="molecule type" value="Genomic_DNA"/>
</dbReference>
<dbReference type="InterPro" id="IPR035616">
    <property type="entry name" value="MvaT_DBD"/>
</dbReference>
<reference evidence="2 3" key="1">
    <citation type="journal article" date="2013" name="Genome Announc.">
        <title>Genome Sequence of Naphthalene-Degrading Soil Bacterium Pseudomonas putida CSV86.</title>
        <authorList>
            <person name="Phale P.S."/>
            <person name="Paliwal V."/>
            <person name="Raju S.C."/>
            <person name="Modak A."/>
            <person name="Purohit H.J."/>
        </authorList>
    </citation>
    <scope>NUCLEOTIDE SEQUENCE [LARGE SCALE GENOMIC DNA]</scope>
    <source>
        <strain evidence="2 3">CSV86</strain>
    </source>
</reference>
<protein>
    <submittedName>
        <fullName evidence="2">DNA binding protein</fullName>
    </submittedName>
</protein>
<evidence type="ECO:0000313" key="2">
    <source>
        <dbReference type="EMBL" id="NNJ14730.1"/>
    </source>
</evidence>
<keyword evidence="3" id="KW-1185">Reference proteome</keyword>
<evidence type="ECO:0000313" key="3">
    <source>
        <dbReference type="Proteomes" id="UP000010448"/>
    </source>
</evidence>
<proteinExistence type="predicted"/>
<dbReference type="Pfam" id="PF22055">
    <property type="entry name" value="MvaT_DBD"/>
    <property type="match status" value="1"/>
</dbReference>
<gene>
    <name evidence="2" type="ORF">CSV86_005465</name>
</gene>
<dbReference type="OrthoDB" id="6367018at2"/>
<dbReference type="Proteomes" id="UP000010448">
    <property type="component" value="Unassembled WGS sequence"/>
</dbReference>
<dbReference type="CDD" id="cd16170">
    <property type="entry name" value="MvaT_DBD"/>
    <property type="match status" value="1"/>
</dbReference>
<organism evidence="2 3">
    <name type="scientific">Pseudomonas bharatica CSV86</name>
    <dbReference type="NCBI Taxonomy" id="1005395"/>
    <lineage>
        <taxon>Bacteria</taxon>
        <taxon>Pseudomonadati</taxon>
        <taxon>Pseudomonadota</taxon>
        <taxon>Gammaproteobacteria</taxon>
        <taxon>Pseudomonadales</taxon>
        <taxon>Pseudomonadaceae</taxon>
        <taxon>Pseudomonas</taxon>
        <taxon>Pseudomonas bharatica</taxon>
    </lineage>
</organism>
<evidence type="ECO:0000259" key="1">
    <source>
        <dbReference type="Pfam" id="PF22055"/>
    </source>
</evidence>
<comment type="caution">
    <text evidence="2">The sequence shown here is derived from an EMBL/GenBank/DDBJ whole genome shotgun (WGS) entry which is preliminary data.</text>
</comment>
<feature type="domain" description="MvaT DNA-binding" evidence="1">
    <location>
        <begin position="80"/>
        <end position="116"/>
    </location>
</feature>
<dbReference type="RefSeq" id="WP_037058984.1">
    <property type="nucleotide sequence ID" value="NZ_AMWJ02000001.1"/>
</dbReference>
<dbReference type="AlphaFoldDB" id="A0A7K4EBF4"/>